<comment type="similarity">
    <text evidence="4 9">Belongs to the NAD(P)-dependent epimerase/dehydratase family.</text>
</comment>
<dbReference type="GO" id="GO:0006012">
    <property type="term" value="P:galactose metabolic process"/>
    <property type="evidence" value="ECO:0007669"/>
    <property type="project" value="InterPro"/>
</dbReference>
<dbReference type="NCBIfam" id="TIGR01179">
    <property type="entry name" value="galE"/>
    <property type="match status" value="1"/>
</dbReference>
<reference evidence="11" key="1">
    <citation type="submission" date="2022-09" db="EMBL/GenBank/DDBJ databases">
        <authorList>
            <person name="Yuan C."/>
            <person name="Ke Z."/>
        </authorList>
    </citation>
    <scope>NUCLEOTIDE SEQUENCE</scope>
    <source>
        <strain evidence="11">LB-8</strain>
    </source>
</reference>
<protein>
    <recommendedName>
        <fullName evidence="6 9">UDP-glucose 4-epimerase</fullName>
        <ecNumber evidence="5 9">5.1.3.2</ecNumber>
    </recommendedName>
</protein>
<dbReference type="GO" id="GO:0005829">
    <property type="term" value="C:cytosol"/>
    <property type="evidence" value="ECO:0007669"/>
    <property type="project" value="TreeGrafter"/>
</dbReference>
<evidence type="ECO:0000259" key="10">
    <source>
        <dbReference type="Pfam" id="PF16363"/>
    </source>
</evidence>
<evidence type="ECO:0000256" key="4">
    <source>
        <dbReference type="ARBA" id="ARBA00007637"/>
    </source>
</evidence>
<dbReference type="InterPro" id="IPR036291">
    <property type="entry name" value="NAD(P)-bd_dom_sf"/>
</dbReference>
<dbReference type="RefSeq" id="WP_279298540.1">
    <property type="nucleotide sequence ID" value="NZ_JAOTIF010000017.1"/>
</dbReference>
<reference evidence="11" key="2">
    <citation type="submission" date="2023-04" db="EMBL/GenBank/DDBJ databases">
        <title>Paracnuella aquatica gen. nov., sp. nov., a member of the family Chitinophagaceae isolated from a hot spring.</title>
        <authorList>
            <person name="Wang C."/>
        </authorList>
    </citation>
    <scope>NUCLEOTIDE SEQUENCE</scope>
    <source>
        <strain evidence="11">LB-8</strain>
    </source>
</reference>
<comment type="subunit">
    <text evidence="9">Homodimer.</text>
</comment>
<dbReference type="EMBL" id="JAOTIF010000017">
    <property type="protein sequence ID" value="MCU7551101.1"/>
    <property type="molecule type" value="Genomic_DNA"/>
</dbReference>
<accession>A0A9X2XYD5</accession>
<dbReference type="SUPFAM" id="SSF51735">
    <property type="entry name" value="NAD(P)-binding Rossmann-fold domains"/>
    <property type="match status" value="1"/>
</dbReference>
<dbReference type="CDD" id="cd05247">
    <property type="entry name" value="UDP_G4E_1_SDR_e"/>
    <property type="match status" value="1"/>
</dbReference>
<evidence type="ECO:0000256" key="7">
    <source>
        <dbReference type="ARBA" id="ARBA00023027"/>
    </source>
</evidence>
<keyword evidence="9" id="KW-0119">Carbohydrate metabolism</keyword>
<dbReference type="AlphaFoldDB" id="A0A9X2XYD5"/>
<dbReference type="PRINTS" id="PR01713">
    <property type="entry name" value="NUCEPIMERASE"/>
</dbReference>
<gene>
    <name evidence="11" type="primary">galE</name>
    <name evidence="11" type="ORF">OCK74_18420</name>
</gene>
<evidence type="ECO:0000313" key="12">
    <source>
        <dbReference type="Proteomes" id="UP001155483"/>
    </source>
</evidence>
<comment type="caution">
    <text evidence="11">The sequence shown here is derived from an EMBL/GenBank/DDBJ whole genome shotgun (WGS) entry which is preliminary data.</text>
</comment>
<evidence type="ECO:0000256" key="5">
    <source>
        <dbReference type="ARBA" id="ARBA00013189"/>
    </source>
</evidence>
<evidence type="ECO:0000256" key="6">
    <source>
        <dbReference type="ARBA" id="ARBA00018569"/>
    </source>
</evidence>
<dbReference type="Pfam" id="PF16363">
    <property type="entry name" value="GDP_Man_Dehyd"/>
    <property type="match status" value="1"/>
</dbReference>
<keyword evidence="7 9" id="KW-0520">NAD</keyword>
<dbReference type="PANTHER" id="PTHR43725:SF47">
    <property type="entry name" value="UDP-GLUCOSE 4-EPIMERASE"/>
    <property type="match status" value="1"/>
</dbReference>
<evidence type="ECO:0000256" key="8">
    <source>
        <dbReference type="ARBA" id="ARBA00023235"/>
    </source>
</evidence>
<dbReference type="Gene3D" id="3.40.50.720">
    <property type="entry name" value="NAD(P)-binding Rossmann-like Domain"/>
    <property type="match status" value="1"/>
</dbReference>
<dbReference type="InterPro" id="IPR005886">
    <property type="entry name" value="UDP_G4E"/>
</dbReference>
<dbReference type="PANTHER" id="PTHR43725">
    <property type="entry name" value="UDP-GLUCOSE 4-EPIMERASE"/>
    <property type="match status" value="1"/>
</dbReference>
<evidence type="ECO:0000256" key="2">
    <source>
        <dbReference type="ARBA" id="ARBA00001911"/>
    </source>
</evidence>
<keyword evidence="8 9" id="KW-0413">Isomerase</keyword>
<comment type="pathway">
    <text evidence="3 9">Carbohydrate metabolism; galactose metabolism.</text>
</comment>
<dbReference type="InterPro" id="IPR016040">
    <property type="entry name" value="NAD(P)-bd_dom"/>
</dbReference>
<name>A0A9X2XYD5_9BACT</name>
<evidence type="ECO:0000256" key="9">
    <source>
        <dbReference type="RuleBase" id="RU366046"/>
    </source>
</evidence>
<dbReference type="GO" id="GO:0003978">
    <property type="term" value="F:UDP-glucose 4-epimerase activity"/>
    <property type="evidence" value="ECO:0007669"/>
    <property type="project" value="UniProtKB-UniRule"/>
</dbReference>
<evidence type="ECO:0000256" key="3">
    <source>
        <dbReference type="ARBA" id="ARBA00004947"/>
    </source>
</evidence>
<dbReference type="Gene3D" id="3.90.25.10">
    <property type="entry name" value="UDP-galactose 4-epimerase, domain 1"/>
    <property type="match status" value="1"/>
</dbReference>
<keyword evidence="12" id="KW-1185">Reference proteome</keyword>
<organism evidence="11 12">
    <name type="scientific">Paraflavisolibacter caeni</name>
    <dbReference type="NCBI Taxonomy" id="2982496"/>
    <lineage>
        <taxon>Bacteria</taxon>
        <taxon>Pseudomonadati</taxon>
        <taxon>Bacteroidota</taxon>
        <taxon>Chitinophagia</taxon>
        <taxon>Chitinophagales</taxon>
        <taxon>Chitinophagaceae</taxon>
        <taxon>Paraflavisolibacter</taxon>
    </lineage>
</organism>
<proteinExistence type="inferred from homology"/>
<feature type="domain" description="NAD(P)-binding" evidence="10">
    <location>
        <begin position="5"/>
        <end position="327"/>
    </location>
</feature>
<evidence type="ECO:0000313" key="11">
    <source>
        <dbReference type="EMBL" id="MCU7551101.1"/>
    </source>
</evidence>
<sequence>MAKILVTGGCGYIGSHTLVDLIENGFDVICVDNNSRSNPLILKGVEEITGKSVKNYKVDLCNYDDTYAIFQENRDIAGIVHFAAYKAVGESVEKPLMYFENNLVSLINLLKCVQEFNIPWFVFSSSCTVYGNPDNSIVTEETPTKPAESPYGYTKQMGEGMLRDFQKSNPQTQVILLRYFNPVGAHPSIQIGELPIGKPQNLVPAITQTAIGKLPKMTVFGNDYHTRDGSCVRDFIHVSDIANAHTLAIKYLQDGKSENGVEVFNLGTGNGVTVLEAVKAFEKVSGLKLNYEIGARRAGDVISIYANNDKAKSKLGWDPKFGLDDMMLTAWQWELKLKKDEQMFSEPKSQLN</sequence>
<dbReference type="Proteomes" id="UP001155483">
    <property type="component" value="Unassembled WGS sequence"/>
</dbReference>
<comment type="catalytic activity">
    <reaction evidence="1 9">
        <text>UDP-alpha-D-glucose = UDP-alpha-D-galactose</text>
        <dbReference type="Rhea" id="RHEA:22168"/>
        <dbReference type="ChEBI" id="CHEBI:58885"/>
        <dbReference type="ChEBI" id="CHEBI:66914"/>
        <dbReference type="EC" id="5.1.3.2"/>
    </reaction>
</comment>
<comment type="cofactor">
    <cofactor evidence="2 9">
        <name>NAD(+)</name>
        <dbReference type="ChEBI" id="CHEBI:57540"/>
    </cofactor>
</comment>
<evidence type="ECO:0000256" key="1">
    <source>
        <dbReference type="ARBA" id="ARBA00000083"/>
    </source>
</evidence>
<dbReference type="EC" id="5.1.3.2" evidence="5 9"/>